<evidence type="ECO:0000256" key="3">
    <source>
        <dbReference type="ARBA" id="ARBA00022692"/>
    </source>
</evidence>
<proteinExistence type="predicted"/>
<feature type="transmembrane region" description="Helical" evidence="12">
    <location>
        <begin position="267"/>
        <end position="287"/>
    </location>
</feature>
<evidence type="ECO:0000256" key="2">
    <source>
        <dbReference type="ARBA" id="ARBA00022475"/>
    </source>
</evidence>
<organism evidence="13 14">
    <name type="scientific">Agarivorans gilvus</name>
    <dbReference type="NCBI Taxonomy" id="680279"/>
    <lineage>
        <taxon>Bacteria</taxon>
        <taxon>Pseudomonadati</taxon>
        <taxon>Pseudomonadota</taxon>
        <taxon>Gammaproteobacteria</taxon>
        <taxon>Alteromonadales</taxon>
        <taxon>Alteromonadaceae</taxon>
        <taxon>Agarivorans</taxon>
    </lineage>
</organism>
<evidence type="ECO:0000256" key="9">
    <source>
        <dbReference type="ARBA" id="ARBA00023136"/>
    </source>
</evidence>
<dbReference type="InterPro" id="IPR003780">
    <property type="entry name" value="COX15/CtaA_fam"/>
</dbReference>
<name>A0ABQ1I5V3_9ALTE</name>
<keyword evidence="6" id="KW-0560">Oxidoreductase</keyword>
<evidence type="ECO:0000256" key="5">
    <source>
        <dbReference type="ARBA" id="ARBA00022989"/>
    </source>
</evidence>
<evidence type="ECO:0000256" key="4">
    <source>
        <dbReference type="ARBA" id="ARBA00022723"/>
    </source>
</evidence>
<dbReference type="Pfam" id="PF02628">
    <property type="entry name" value="COX15-CtaA"/>
    <property type="match status" value="1"/>
</dbReference>
<keyword evidence="8" id="KW-0350">Heme biosynthesis</keyword>
<keyword evidence="14" id="KW-1185">Reference proteome</keyword>
<feature type="transmembrane region" description="Helical" evidence="12">
    <location>
        <begin position="99"/>
        <end position="121"/>
    </location>
</feature>
<feature type="transmembrane region" description="Helical" evidence="12">
    <location>
        <begin position="127"/>
        <end position="148"/>
    </location>
</feature>
<evidence type="ECO:0000256" key="1">
    <source>
        <dbReference type="ARBA" id="ARBA00004141"/>
    </source>
</evidence>
<sequence length="338" mass="37267">MQKGLVAAILLAIVVIGLGAYTRLTDAGLGCPDWPGCYGRLAVPQQAEHIEHAAKAFPERPLVPHKAWNEMIHRYFAGSLGLLVVGLAVVAFRRKQQRLLAAAAVLLIVFQATLGMLTVTLNLMPLVVMGHLLGGFAMLALLFSWWLLQRRPLQATQQAAPWLWGGLAVLLLQIALGGWTSANYSAIACQGLPLCHEPWTENYRLDAFHPLPEPHSEGYEFGVLEHQQRQTIHVTHRIWAGFTAVYLFLLALSHIQRRHSSIQRARASWMLLLLFCQLALGVANVLWQVPLAVAVAHNLGAALLLLAMLSLVLAHYQLGSTVPMSHDKEMPYGKVEHA</sequence>
<dbReference type="PANTHER" id="PTHR35457:SF1">
    <property type="entry name" value="HEME A SYNTHASE"/>
    <property type="match status" value="1"/>
</dbReference>
<gene>
    <name evidence="13" type="primary">ctaA</name>
    <name evidence="13" type="ORF">GCM10007414_26490</name>
</gene>
<protein>
    <submittedName>
        <fullName evidence="13">Cytochrome b561</fullName>
    </submittedName>
</protein>
<dbReference type="EMBL" id="BMDY01000016">
    <property type="protein sequence ID" value="GGB11703.1"/>
    <property type="molecule type" value="Genomic_DNA"/>
</dbReference>
<evidence type="ECO:0000256" key="12">
    <source>
        <dbReference type="SAM" id="Phobius"/>
    </source>
</evidence>
<dbReference type="Proteomes" id="UP000651977">
    <property type="component" value="Unassembled WGS sequence"/>
</dbReference>
<keyword evidence="7" id="KW-0408">Iron</keyword>
<evidence type="ECO:0000256" key="8">
    <source>
        <dbReference type="ARBA" id="ARBA00023133"/>
    </source>
</evidence>
<evidence type="ECO:0000256" key="11">
    <source>
        <dbReference type="ARBA" id="ARBA00023444"/>
    </source>
</evidence>
<evidence type="ECO:0000256" key="6">
    <source>
        <dbReference type="ARBA" id="ARBA00023002"/>
    </source>
</evidence>
<accession>A0ABQ1I5V3</accession>
<dbReference type="PANTHER" id="PTHR35457">
    <property type="entry name" value="HEME A SYNTHASE"/>
    <property type="match status" value="1"/>
</dbReference>
<feature type="transmembrane region" description="Helical" evidence="12">
    <location>
        <begin position="238"/>
        <end position="255"/>
    </location>
</feature>
<reference evidence="14" key="1">
    <citation type="journal article" date="2019" name="Int. J. Syst. Evol. Microbiol.">
        <title>The Global Catalogue of Microorganisms (GCM) 10K type strain sequencing project: providing services to taxonomists for standard genome sequencing and annotation.</title>
        <authorList>
            <consortium name="The Broad Institute Genomics Platform"/>
            <consortium name="The Broad Institute Genome Sequencing Center for Infectious Disease"/>
            <person name="Wu L."/>
            <person name="Ma J."/>
        </authorList>
    </citation>
    <scope>NUCLEOTIDE SEQUENCE [LARGE SCALE GENOMIC DNA]</scope>
    <source>
        <strain evidence="14">CGMCC 1.10131</strain>
    </source>
</reference>
<comment type="pathway">
    <text evidence="11">Porphyrin-containing compound metabolism.</text>
</comment>
<evidence type="ECO:0000256" key="7">
    <source>
        <dbReference type="ARBA" id="ARBA00023004"/>
    </source>
</evidence>
<keyword evidence="4" id="KW-0479">Metal-binding</keyword>
<keyword evidence="3 12" id="KW-0812">Transmembrane</keyword>
<feature type="transmembrane region" description="Helical" evidence="12">
    <location>
        <begin position="299"/>
        <end position="318"/>
    </location>
</feature>
<feature type="transmembrane region" description="Helical" evidence="12">
    <location>
        <begin position="72"/>
        <end position="92"/>
    </location>
</feature>
<comment type="caution">
    <text evidence="13">The sequence shown here is derived from an EMBL/GenBank/DDBJ whole genome shotgun (WGS) entry which is preliminary data.</text>
</comment>
<dbReference type="RefSeq" id="WP_188407480.1">
    <property type="nucleotide sequence ID" value="NZ_BMDY01000016.1"/>
</dbReference>
<comment type="subcellular location">
    <subcellularLocation>
        <location evidence="1">Membrane</location>
        <topology evidence="1">Multi-pass membrane protein</topology>
    </subcellularLocation>
</comment>
<keyword evidence="2" id="KW-1003">Cell membrane</keyword>
<evidence type="ECO:0000313" key="13">
    <source>
        <dbReference type="EMBL" id="GGB11703.1"/>
    </source>
</evidence>
<feature type="transmembrane region" description="Helical" evidence="12">
    <location>
        <begin position="160"/>
        <end position="179"/>
    </location>
</feature>
<keyword evidence="5 12" id="KW-1133">Transmembrane helix</keyword>
<dbReference type="InterPro" id="IPR050450">
    <property type="entry name" value="COX15/CtaA_HemeA_synthase"/>
</dbReference>
<keyword evidence="10" id="KW-1015">Disulfide bond</keyword>
<evidence type="ECO:0000313" key="14">
    <source>
        <dbReference type="Proteomes" id="UP000651977"/>
    </source>
</evidence>
<keyword evidence="9 12" id="KW-0472">Membrane</keyword>
<evidence type="ECO:0000256" key="10">
    <source>
        <dbReference type="ARBA" id="ARBA00023157"/>
    </source>
</evidence>